<sequence length="114" mass="13653">MTTSNTQIDFVSTIERIVDGMNPELIKGLNYRCYEVTYEKPWWEYHDQIQRELEAINTLGQFNCQMVDNKFYLSFGKRTEWSEEEKVRLKGALERITASFRLHDEYEDVDFRGP</sequence>
<protein>
    <submittedName>
        <fullName evidence="1">Uncharacterized protein</fullName>
    </submittedName>
</protein>
<reference evidence="1 2" key="1">
    <citation type="submission" date="2013-07" db="EMBL/GenBank/DDBJ databases">
        <title>The Genome Sequence of Kwoniella mangroviensis CBS10435.</title>
        <authorList>
            <consortium name="The Broad Institute Genome Sequencing Platform"/>
            <person name="Cuomo C."/>
            <person name="Litvintseva A."/>
            <person name="Chen Y."/>
            <person name="Heitman J."/>
            <person name="Sun S."/>
            <person name="Springer D."/>
            <person name="Dromer F."/>
            <person name="Young S.K."/>
            <person name="Zeng Q."/>
            <person name="Gargeya S."/>
            <person name="Fitzgerald M."/>
            <person name="Abouelleil A."/>
            <person name="Alvarado L."/>
            <person name="Berlin A.M."/>
            <person name="Chapman S.B."/>
            <person name="Dewar J."/>
            <person name="Goldberg J."/>
            <person name="Griggs A."/>
            <person name="Gujja S."/>
            <person name="Hansen M."/>
            <person name="Howarth C."/>
            <person name="Imamovic A."/>
            <person name="Larimer J."/>
            <person name="McCowan C."/>
            <person name="Murphy C."/>
            <person name="Pearson M."/>
            <person name="Priest M."/>
            <person name="Roberts A."/>
            <person name="Saif S."/>
            <person name="Shea T."/>
            <person name="Sykes S."/>
            <person name="Wortman J."/>
            <person name="Nusbaum C."/>
            <person name="Birren B."/>
        </authorList>
    </citation>
    <scope>NUCLEOTIDE SEQUENCE [LARGE SCALE GENOMIC DNA]</scope>
    <source>
        <strain evidence="1 2">CBS 10435</strain>
    </source>
</reference>
<dbReference type="Proteomes" id="UP000092583">
    <property type="component" value="Unassembled WGS sequence"/>
</dbReference>
<name>A0A1B9IIL7_9TREE</name>
<gene>
    <name evidence="1" type="ORF">L486_07353</name>
</gene>
<proteinExistence type="predicted"/>
<reference evidence="2" key="2">
    <citation type="submission" date="2013-12" db="EMBL/GenBank/DDBJ databases">
        <title>Evolution of pathogenesis and genome organization in the Tremellales.</title>
        <authorList>
            <person name="Cuomo C."/>
            <person name="Litvintseva A."/>
            <person name="Heitman J."/>
            <person name="Chen Y."/>
            <person name="Sun S."/>
            <person name="Springer D."/>
            <person name="Dromer F."/>
            <person name="Young S."/>
            <person name="Zeng Q."/>
            <person name="Chapman S."/>
            <person name="Gujja S."/>
            <person name="Saif S."/>
            <person name="Birren B."/>
        </authorList>
    </citation>
    <scope>NUCLEOTIDE SEQUENCE [LARGE SCALE GENOMIC DNA]</scope>
    <source>
        <strain evidence="2">CBS 10435</strain>
    </source>
</reference>
<dbReference type="EMBL" id="KI669467">
    <property type="protein sequence ID" value="OCF55240.1"/>
    <property type="molecule type" value="Genomic_DNA"/>
</dbReference>
<dbReference type="AlphaFoldDB" id="A0A1B9IIL7"/>
<organism evidence="1 2">
    <name type="scientific">Kwoniella mangroviensis CBS 10435</name>
    <dbReference type="NCBI Taxonomy" id="1331196"/>
    <lineage>
        <taxon>Eukaryota</taxon>
        <taxon>Fungi</taxon>
        <taxon>Dikarya</taxon>
        <taxon>Basidiomycota</taxon>
        <taxon>Agaricomycotina</taxon>
        <taxon>Tremellomycetes</taxon>
        <taxon>Tremellales</taxon>
        <taxon>Cryptococcaceae</taxon>
        <taxon>Kwoniella</taxon>
    </lineage>
</organism>
<evidence type="ECO:0000313" key="2">
    <source>
        <dbReference type="Proteomes" id="UP000092583"/>
    </source>
</evidence>
<accession>A0A1B9IIL7</accession>
<keyword evidence="2" id="KW-1185">Reference proteome</keyword>
<evidence type="ECO:0000313" key="1">
    <source>
        <dbReference type="EMBL" id="OCF55240.1"/>
    </source>
</evidence>